<reference evidence="2" key="1">
    <citation type="journal article" date="2014" name="Proc. Natl. Acad. Sci. U.S.A.">
        <title>Extensive sampling of basidiomycete genomes demonstrates inadequacy of the white-rot/brown-rot paradigm for wood decay fungi.</title>
        <authorList>
            <person name="Riley R."/>
            <person name="Salamov A.A."/>
            <person name="Brown D.W."/>
            <person name="Nagy L.G."/>
            <person name="Floudas D."/>
            <person name="Held B.W."/>
            <person name="Levasseur A."/>
            <person name="Lombard V."/>
            <person name="Morin E."/>
            <person name="Otillar R."/>
            <person name="Lindquist E.A."/>
            <person name="Sun H."/>
            <person name="LaButti K.M."/>
            <person name="Schmutz J."/>
            <person name="Jabbour D."/>
            <person name="Luo H."/>
            <person name="Baker S.E."/>
            <person name="Pisabarro A.G."/>
            <person name="Walton J.D."/>
            <person name="Blanchette R.A."/>
            <person name="Henrissat B."/>
            <person name="Martin F."/>
            <person name="Cullen D."/>
            <person name="Hibbett D.S."/>
            <person name="Grigoriev I.V."/>
        </authorList>
    </citation>
    <scope>NUCLEOTIDE SEQUENCE [LARGE SCALE GENOMIC DNA]</scope>
    <source>
        <strain evidence="2">CBS 339.88</strain>
    </source>
</reference>
<sequence>MLAKYLSDQERSGCHFLDSAKYTRAATYALKHLISRPRADSFALFSLAIANLHYLLEQSDGSKELVELAQSQLNFGPLEKQFPEHTRLAKEGISKYLARVSDEVERACVGARS</sequence>
<dbReference type="HOGENOM" id="CLU_2133701_0_0_1"/>
<dbReference type="Proteomes" id="UP000027222">
    <property type="component" value="Unassembled WGS sequence"/>
</dbReference>
<keyword evidence="2" id="KW-1185">Reference proteome</keyword>
<evidence type="ECO:0000313" key="2">
    <source>
        <dbReference type="Proteomes" id="UP000027222"/>
    </source>
</evidence>
<protein>
    <submittedName>
        <fullName evidence="1">Uncharacterized protein</fullName>
    </submittedName>
</protein>
<dbReference type="EMBL" id="KL142371">
    <property type="protein sequence ID" value="KDR81216.1"/>
    <property type="molecule type" value="Genomic_DNA"/>
</dbReference>
<dbReference type="AlphaFoldDB" id="A0A067TDH1"/>
<name>A0A067TDH1_GALM3</name>
<evidence type="ECO:0000313" key="1">
    <source>
        <dbReference type="EMBL" id="KDR81216.1"/>
    </source>
</evidence>
<organism evidence="1 2">
    <name type="scientific">Galerina marginata (strain CBS 339.88)</name>
    <dbReference type="NCBI Taxonomy" id="685588"/>
    <lineage>
        <taxon>Eukaryota</taxon>
        <taxon>Fungi</taxon>
        <taxon>Dikarya</taxon>
        <taxon>Basidiomycota</taxon>
        <taxon>Agaricomycotina</taxon>
        <taxon>Agaricomycetes</taxon>
        <taxon>Agaricomycetidae</taxon>
        <taxon>Agaricales</taxon>
        <taxon>Agaricineae</taxon>
        <taxon>Strophariaceae</taxon>
        <taxon>Galerina</taxon>
    </lineage>
</organism>
<proteinExistence type="predicted"/>
<accession>A0A067TDH1</accession>
<gene>
    <name evidence="1" type="ORF">GALMADRAFT_241758</name>
</gene>